<dbReference type="EMBL" id="CAJVPY010024909">
    <property type="protein sequence ID" value="CAG8787467.1"/>
    <property type="molecule type" value="Genomic_DNA"/>
</dbReference>
<protein>
    <submittedName>
        <fullName evidence="1">1162_t:CDS:1</fullName>
    </submittedName>
</protein>
<evidence type="ECO:0000313" key="2">
    <source>
        <dbReference type="Proteomes" id="UP000789405"/>
    </source>
</evidence>
<comment type="caution">
    <text evidence="1">The sequence shown here is derived from an EMBL/GenBank/DDBJ whole genome shotgun (WGS) entry which is preliminary data.</text>
</comment>
<dbReference type="AlphaFoldDB" id="A0A9N9P3S4"/>
<dbReference type="Proteomes" id="UP000789405">
    <property type="component" value="Unassembled WGS sequence"/>
</dbReference>
<feature type="non-terminal residue" evidence="1">
    <location>
        <position position="1"/>
    </location>
</feature>
<name>A0A9N9P3S4_9GLOM</name>
<evidence type="ECO:0000313" key="1">
    <source>
        <dbReference type="EMBL" id="CAG8787467.1"/>
    </source>
</evidence>
<accession>A0A9N9P3S4</accession>
<gene>
    <name evidence="1" type="ORF">DERYTH_LOCUS20710</name>
</gene>
<sequence>RIHTNADALSRILREDKEMVYIMDRYKEMEPDEEVLQNIIRTLSPNPLPATFAQLSQKNSSKYWPRDWRDPTAQCWCDDKLYSPSDDCIKCKCDLRLWTTIKSCPPDKIIKYYWSTPNYKEETAYIYPNIAPNQEITENLADRLITIVEDLPVKRSMAGDKVLLYDAAKANSHSGKLLSQWLGPFIIAQRVAQDVYKLKTMEERPLDALIMPSC</sequence>
<keyword evidence="2" id="KW-1185">Reference proteome</keyword>
<proteinExistence type="predicted"/>
<reference evidence="1" key="1">
    <citation type="submission" date="2021-06" db="EMBL/GenBank/DDBJ databases">
        <authorList>
            <person name="Kallberg Y."/>
            <person name="Tangrot J."/>
            <person name="Rosling A."/>
        </authorList>
    </citation>
    <scope>NUCLEOTIDE SEQUENCE</scope>
    <source>
        <strain evidence="1">MA453B</strain>
    </source>
</reference>
<organism evidence="1 2">
    <name type="scientific">Dentiscutata erythropus</name>
    <dbReference type="NCBI Taxonomy" id="1348616"/>
    <lineage>
        <taxon>Eukaryota</taxon>
        <taxon>Fungi</taxon>
        <taxon>Fungi incertae sedis</taxon>
        <taxon>Mucoromycota</taxon>
        <taxon>Glomeromycotina</taxon>
        <taxon>Glomeromycetes</taxon>
        <taxon>Diversisporales</taxon>
        <taxon>Gigasporaceae</taxon>
        <taxon>Dentiscutata</taxon>
    </lineage>
</organism>